<protein>
    <submittedName>
        <fullName evidence="4">Iron-sulfur cluster assembly protein SufD</fullName>
    </submittedName>
</protein>
<dbReference type="Pfam" id="PF19295">
    <property type="entry name" value="SufBD_N"/>
    <property type="match status" value="1"/>
</dbReference>
<sequence length="454" mass="50273">MEAILSKRSITESEPVTFSREAVIQLSLAKGEPGWLRDQRLEAWRVFDSLPYPGRTDEEWRRTDLRRLKLERFSPAQEPEARVASLDGVVSGGSGHALQIGEAEHRAGITISKGAGTVYSHADPALAAQGVVFTDLDTAVREHPDLVRQYFMTEAVPATFGKFEALHAACWQGGTFLYVPKGVSVELPFRSFALGAAAGSAGFTHSLIVLEESAEAFFVDAFHSETEAEAAFTSSVVELVLRNDAKLRYVQVQDWGRHVWNFMTERTVLGRDAELKSLQVTLGSKFTKNSIGSHLRGENAIAEMLGIFFADGDQFFDHHTWQLHEAPYTTSDLEFKGALKERARSVYSGLIKVSEGAQRTDAYQQNRNLVLSREARADSIPNLEIAANDVRCTHGATVSQVDEEHIFYLQARGIPRTEAQKLIVEGFFRPVIDRIPVAEIQGFLESAIAAKVGY</sequence>
<dbReference type="AlphaFoldDB" id="A0A6J4V4F8"/>
<dbReference type="Pfam" id="PF01458">
    <property type="entry name" value="SUFBD_core"/>
    <property type="match status" value="1"/>
</dbReference>
<dbReference type="GO" id="GO:0016226">
    <property type="term" value="P:iron-sulfur cluster assembly"/>
    <property type="evidence" value="ECO:0007669"/>
    <property type="project" value="InterPro"/>
</dbReference>
<evidence type="ECO:0000259" key="2">
    <source>
        <dbReference type="Pfam" id="PF01458"/>
    </source>
</evidence>
<evidence type="ECO:0000259" key="3">
    <source>
        <dbReference type="Pfam" id="PF19295"/>
    </source>
</evidence>
<organism evidence="4">
    <name type="scientific">uncultured Thermomicrobiales bacterium</name>
    <dbReference type="NCBI Taxonomy" id="1645740"/>
    <lineage>
        <taxon>Bacteria</taxon>
        <taxon>Pseudomonadati</taxon>
        <taxon>Thermomicrobiota</taxon>
        <taxon>Thermomicrobia</taxon>
        <taxon>Thermomicrobiales</taxon>
        <taxon>environmental samples</taxon>
    </lineage>
</organism>
<accession>A0A6J4V4F8</accession>
<dbReference type="NCBIfam" id="TIGR01981">
    <property type="entry name" value="sufD"/>
    <property type="match status" value="1"/>
</dbReference>
<reference evidence="4" key="1">
    <citation type="submission" date="2020-02" db="EMBL/GenBank/DDBJ databases">
        <authorList>
            <person name="Meier V. D."/>
        </authorList>
    </citation>
    <scope>NUCLEOTIDE SEQUENCE</scope>
    <source>
        <strain evidence="4">AVDCRST_MAG87</strain>
    </source>
</reference>
<evidence type="ECO:0000256" key="1">
    <source>
        <dbReference type="ARBA" id="ARBA00043967"/>
    </source>
</evidence>
<comment type="similarity">
    <text evidence="1">Belongs to the iron-sulfur cluster assembly SufBD family.</text>
</comment>
<feature type="domain" description="SUF system FeS cluster assembly SufBD core" evidence="2">
    <location>
        <begin position="197"/>
        <end position="427"/>
    </location>
</feature>
<gene>
    <name evidence="4" type="ORF">AVDCRST_MAG87-2142</name>
</gene>
<dbReference type="InterPro" id="IPR055346">
    <property type="entry name" value="Fe-S_cluster_assembly_SufBD"/>
</dbReference>
<dbReference type="InterPro" id="IPR011542">
    <property type="entry name" value="SUF_FeS_clus_asmbl_SufD"/>
</dbReference>
<dbReference type="InterPro" id="IPR045595">
    <property type="entry name" value="SufBD_N"/>
</dbReference>
<dbReference type="InterPro" id="IPR000825">
    <property type="entry name" value="SUF_FeS_clus_asmbl_SufBD_core"/>
</dbReference>
<dbReference type="EMBL" id="CADCWJ010000487">
    <property type="protein sequence ID" value="CAA9568210.1"/>
    <property type="molecule type" value="Genomic_DNA"/>
</dbReference>
<dbReference type="PANTHER" id="PTHR30508:SF1">
    <property type="entry name" value="UPF0051 PROTEIN ABCI8, CHLOROPLASTIC-RELATED"/>
    <property type="match status" value="1"/>
</dbReference>
<name>A0A6J4V4F8_9BACT</name>
<feature type="domain" description="SUF system FeS cluster assembly SufBD N-terminal" evidence="3">
    <location>
        <begin position="118"/>
        <end position="188"/>
    </location>
</feature>
<dbReference type="PANTHER" id="PTHR30508">
    <property type="entry name" value="FES CLUSTER ASSEMBLY PROTEIN SUF"/>
    <property type="match status" value="1"/>
</dbReference>
<dbReference type="InterPro" id="IPR037284">
    <property type="entry name" value="SUF_FeS_clus_asmbl_SufBD_sf"/>
</dbReference>
<evidence type="ECO:0000313" key="4">
    <source>
        <dbReference type="EMBL" id="CAA9568210.1"/>
    </source>
</evidence>
<dbReference type="SUPFAM" id="SSF101960">
    <property type="entry name" value="Stabilizer of iron transporter SufD"/>
    <property type="match status" value="1"/>
</dbReference>
<proteinExistence type="inferred from homology"/>